<accession>A0ABX3A903</accession>
<sequence length="230" mass="25688">MKRKLYSTLLLGTAFSLATLTSFAATPNTNTQAQPKTNFQSPVGYWETIDDHTGKPHGIVKIYKQTKTINGKTETVLNGKIYAGFLYKKSAGNPPSHTFCTKCSGELKNAKVIGLPIINNLKHESDSSVWDGGTILDPDSGSVYKSKITLTDQGQKLDVRGYIGFSLFGRSQTWLRITPKQIHALQTQDAKKFRVHTHHKLIYFLKKPRASGLYKKLKPIQPHDLAIWNS</sequence>
<dbReference type="EMBL" id="MDTU01000001">
    <property type="protein sequence ID" value="ODN43915.1"/>
    <property type="molecule type" value="Genomic_DNA"/>
</dbReference>
<evidence type="ECO:0000313" key="4">
    <source>
        <dbReference type="Proteomes" id="UP000094329"/>
    </source>
</evidence>
<dbReference type="PANTHER" id="PTHR36919">
    <property type="entry name" value="BLR1215 PROTEIN"/>
    <property type="match status" value="1"/>
</dbReference>
<feature type="domain" description="DUF2147" evidence="2">
    <location>
        <begin position="44"/>
        <end position="176"/>
    </location>
</feature>
<evidence type="ECO:0000313" key="3">
    <source>
        <dbReference type="EMBL" id="ODN43915.1"/>
    </source>
</evidence>
<keyword evidence="4" id="KW-1185">Reference proteome</keyword>
<keyword evidence="1" id="KW-0732">Signal</keyword>
<feature type="chain" id="PRO_5046994271" description="DUF2147 domain-containing protein" evidence="1">
    <location>
        <begin position="25"/>
        <end position="230"/>
    </location>
</feature>
<gene>
    <name evidence="3" type="ORF">BGC07_14760</name>
</gene>
<proteinExistence type="predicted"/>
<organism evidence="3 4">
    <name type="scientific">Piscirickettsia litoralis</name>
    <dbReference type="NCBI Taxonomy" id="1891921"/>
    <lineage>
        <taxon>Bacteria</taxon>
        <taxon>Pseudomonadati</taxon>
        <taxon>Pseudomonadota</taxon>
        <taxon>Gammaproteobacteria</taxon>
        <taxon>Thiotrichales</taxon>
        <taxon>Piscirickettsiaceae</taxon>
        <taxon>Piscirickettsia</taxon>
    </lineage>
</organism>
<reference evidence="3 4" key="1">
    <citation type="submission" date="2016-08" db="EMBL/GenBank/DDBJ databases">
        <title>Draft genome sequence of Candidatus Piscirickettsia litoralis, from seawater.</title>
        <authorList>
            <person name="Wan X."/>
            <person name="Lee A.J."/>
            <person name="Hou S."/>
            <person name="Donachie S.P."/>
        </authorList>
    </citation>
    <scope>NUCLEOTIDE SEQUENCE [LARGE SCALE GENOMIC DNA]</scope>
    <source>
        <strain evidence="3 4">Y2</strain>
    </source>
</reference>
<dbReference type="RefSeq" id="WP_069313711.1">
    <property type="nucleotide sequence ID" value="NZ_MDTU01000001.1"/>
</dbReference>
<dbReference type="Pfam" id="PF09917">
    <property type="entry name" value="DUF2147"/>
    <property type="match status" value="1"/>
</dbReference>
<dbReference type="Gene3D" id="2.40.128.520">
    <property type="match status" value="1"/>
</dbReference>
<evidence type="ECO:0000256" key="1">
    <source>
        <dbReference type="SAM" id="SignalP"/>
    </source>
</evidence>
<dbReference type="InterPro" id="IPR019223">
    <property type="entry name" value="DUF2147"/>
</dbReference>
<protein>
    <recommendedName>
        <fullName evidence="2">DUF2147 domain-containing protein</fullName>
    </recommendedName>
</protein>
<feature type="signal peptide" evidence="1">
    <location>
        <begin position="1"/>
        <end position="24"/>
    </location>
</feature>
<comment type="caution">
    <text evidence="3">The sequence shown here is derived from an EMBL/GenBank/DDBJ whole genome shotgun (WGS) entry which is preliminary data.</text>
</comment>
<dbReference type="Proteomes" id="UP000094329">
    <property type="component" value="Unassembled WGS sequence"/>
</dbReference>
<name>A0ABX3A903_9GAMM</name>
<evidence type="ECO:0000259" key="2">
    <source>
        <dbReference type="Pfam" id="PF09917"/>
    </source>
</evidence>
<dbReference type="PANTHER" id="PTHR36919:SF3">
    <property type="entry name" value="BLL5882 PROTEIN"/>
    <property type="match status" value="1"/>
</dbReference>